<dbReference type="CDD" id="cd00093">
    <property type="entry name" value="HTH_XRE"/>
    <property type="match status" value="1"/>
</dbReference>
<sequence length="145" mass="16256">MPEKVHHGRAVKRIREILRVKQDALAFDLGMSQQNISILETKETLDADTLDRIAAVLKIPVEAITKFDEEVAKNTYFNTFNDNSSAAGAAFGNDNQSNQQLTFNPIDKIVELYERLLKAEKEKSELAEKLLHQAQQATKTENGGN</sequence>
<evidence type="ECO:0000259" key="2">
    <source>
        <dbReference type="PROSITE" id="PS50943"/>
    </source>
</evidence>
<keyword evidence="1" id="KW-0175">Coiled coil</keyword>
<accession>A0ABV3ZB64</accession>
<dbReference type="Gene3D" id="1.10.260.40">
    <property type="entry name" value="lambda repressor-like DNA-binding domains"/>
    <property type="match status" value="1"/>
</dbReference>
<feature type="domain" description="HTH cro/C1-type" evidence="2">
    <location>
        <begin position="11"/>
        <end position="64"/>
    </location>
</feature>
<evidence type="ECO:0000313" key="4">
    <source>
        <dbReference type="Proteomes" id="UP001560573"/>
    </source>
</evidence>
<name>A0ABV3ZB64_9BACT</name>
<dbReference type="Proteomes" id="UP001560573">
    <property type="component" value="Unassembled WGS sequence"/>
</dbReference>
<dbReference type="InterPro" id="IPR001387">
    <property type="entry name" value="Cro/C1-type_HTH"/>
</dbReference>
<organism evidence="3 4">
    <name type="scientific">Danxiaibacter flavus</name>
    <dbReference type="NCBI Taxonomy" id="3049108"/>
    <lineage>
        <taxon>Bacteria</taxon>
        <taxon>Pseudomonadati</taxon>
        <taxon>Bacteroidota</taxon>
        <taxon>Chitinophagia</taxon>
        <taxon>Chitinophagales</taxon>
        <taxon>Chitinophagaceae</taxon>
        <taxon>Danxiaibacter</taxon>
    </lineage>
</organism>
<evidence type="ECO:0000256" key="1">
    <source>
        <dbReference type="SAM" id="Coils"/>
    </source>
</evidence>
<dbReference type="InterPro" id="IPR010982">
    <property type="entry name" value="Lambda_DNA-bd_dom_sf"/>
</dbReference>
<keyword evidence="4" id="KW-1185">Reference proteome</keyword>
<proteinExistence type="predicted"/>
<evidence type="ECO:0000313" key="3">
    <source>
        <dbReference type="EMBL" id="MEX6687098.1"/>
    </source>
</evidence>
<reference evidence="3 4" key="1">
    <citation type="submission" date="2023-07" db="EMBL/GenBank/DDBJ databases">
        <authorList>
            <person name="Lian W.-H."/>
        </authorList>
    </citation>
    <scope>NUCLEOTIDE SEQUENCE [LARGE SCALE GENOMIC DNA]</scope>
    <source>
        <strain evidence="3 4">SYSU DXS3180</strain>
    </source>
</reference>
<gene>
    <name evidence="3" type="ORF">QTN47_06310</name>
</gene>
<feature type="coiled-coil region" evidence="1">
    <location>
        <begin position="109"/>
        <end position="137"/>
    </location>
</feature>
<dbReference type="Pfam" id="PF01381">
    <property type="entry name" value="HTH_3"/>
    <property type="match status" value="1"/>
</dbReference>
<dbReference type="EMBL" id="JAULBC010000002">
    <property type="protein sequence ID" value="MEX6687098.1"/>
    <property type="molecule type" value="Genomic_DNA"/>
</dbReference>
<dbReference type="SMART" id="SM00530">
    <property type="entry name" value="HTH_XRE"/>
    <property type="match status" value="1"/>
</dbReference>
<dbReference type="RefSeq" id="WP_369328502.1">
    <property type="nucleotide sequence ID" value="NZ_JAULBC010000002.1"/>
</dbReference>
<protein>
    <submittedName>
        <fullName evidence="3">Helix-turn-helix transcriptional regulator</fullName>
    </submittedName>
</protein>
<comment type="caution">
    <text evidence="3">The sequence shown here is derived from an EMBL/GenBank/DDBJ whole genome shotgun (WGS) entry which is preliminary data.</text>
</comment>
<dbReference type="PROSITE" id="PS50943">
    <property type="entry name" value="HTH_CROC1"/>
    <property type="match status" value="1"/>
</dbReference>
<dbReference type="SUPFAM" id="SSF47413">
    <property type="entry name" value="lambda repressor-like DNA-binding domains"/>
    <property type="match status" value="1"/>
</dbReference>